<feature type="domain" description="Pseudouridine synthase II N-terminal" evidence="6">
    <location>
        <begin position="23"/>
        <end position="170"/>
    </location>
</feature>
<dbReference type="HAMAP" id="MF_01080">
    <property type="entry name" value="TruB_bact"/>
    <property type="match status" value="1"/>
</dbReference>
<dbReference type="CDD" id="cd02573">
    <property type="entry name" value="PseudoU_synth_EcTruB"/>
    <property type="match status" value="1"/>
</dbReference>
<dbReference type="RefSeq" id="WP_184311057.1">
    <property type="nucleotide sequence ID" value="NZ_JACHEN010000015.1"/>
</dbReference>
<dbReference type="InterPro" id="IPR032819">
    <property type="entry name" value="TruB_C"/>
</dbReference>
<feature type="domain" description="tRNA pseudouridylate synthase B C-terminal" evidence="7">
    <location>
        <begin position="171"/>
        <end position="225"/>
    </location>
</feature>
<dbReference type="GO" id="GO:0031119">
    <property type="term" value="P:tRNA pseudouridine synthesis"/>
    <property type="evidence" value="ECO:0007669"/>
    <property type="project" value="UniProtKB-UniRule"/>
</dbReference>
<evidence type="ECO:0000256" key="5">
    <source>
        <dbReference type="HAMAP-Rule" id="MF_01080"/>
    </source>
</evidence>
<dbReference type="AlphaFoldDB" id="A0A841L2E1"/>
<dbReference type="InterPro" id="IPR014780">
    <property type="entry name" value="tRNA_psdUridine_synth_TruB"/>
</dbReference>
<comment type="caution">
    <text evidence="8">The sequence shown here is derived from an EMBL/GenBank/DDBJ whole genome shotgun (WGS) entry which is preliminary data.</text>
</comment>
<keyword evidence="4 5" id="KW-0413">Isomerase</keyword>
<dbReference type="Gene3D" id="2.30.130.10">
    <property type="entry name" value="PUA domain"/>
    <property type="match status" value="1"/>
</dbReference>
<dbReference type="InterPro" id="IPR002501">
    <property type="entry name" value="PsdUridine_synth_N"/>
</dbReference>
<protein>
    <recommendedName>
        <fullName evidence="5">tRNA pseudouridine synthase B</fullName>
        <ecNumber evidence="5">5.4.99.25</ecNumber>
    </recommendedName>
    <alternativeName>
        <fullName evidence="5">tRNA pseudouridine(55) synthase</fullName>
        <shortName evidence="5">Psi55 synthase</shortName>
    </alternativeName>
    <alternativeName>
        <fullName evidence="5">tRNA pseudouridylate synthase</fullName>
    </alternativeName>
    <alternativeName>
        <fullName evidence="5">tRNA-uridine isomerase</fullName>
    </alternativeName>
</protein>
<dbReference type="InterPro" id="IPR020103">
    <property type="entry name" value="PsdUridine_synth_cat_dom_sf"/>
</dbReference>
<feature type="active site" description="Nucleophile" evidence="5">
    <location>
        <position position="38"/>
    </location>
</feature>
<comment type="function">
    <text evidence="5">Responsible for synthesis of pseudouridine from uracil-55 in the psi GC loop of transfer RNAs.</text>
</comment>
<dbReference type="Gene3D" id="3.30.2350.10">
    <property type="entry name" value="Pseudouridine synthase"/>
    <property type="match status" value="1"/>
</dbReference>
<dbReference type="NCBIfam" id="TIGR00431">
    <property type="entry name" value="TruB"/>
    <property type="match status" value="1"/>
</dbReference>
<dbReference type="EMBL" id="JACHEN010000015">
    <property type="protein sequence ID" value="MBB6216525.1"/>
    <property type="molecule type" value="Genomic_DNA"/>
</dbReference>
<evidence type="ECO:0000313" key="9">
    <source>
        <dbReference type="Proteomes" id="UP000579281"/>
    </source>
</evidence>
<dbReference type="Pfam" id="PF16198">
    <property type="entry name" value="TruB_C_2"/>
    <property type="match status" value="1"/>
</dbReference>
<accession>A0A841L2E1</accession>
<dbReference type="InterPro" id="IPR036974">
    <property type="entry name" value="PUA_sf"/>
</dbReference>
<evidence type="ECO:0000256" key="3">
    <source>
        <dbReference type="ARBA" id="ARBA00022694"/>
    </source>
</evidence>
<gene>
    <name evidence="5" type="primary">truB</name>
    <name evidence="8" type="ORF">HNQ80_002627</name>
</gene>
<evidence type="ECO:0000259" key="7">
    <source>
        <dbReference type="Pfam" id="PF16198"/>
    </source>
</evidence>
<dbReference type="Proteomes" id="UP000579281">
    <property type="component" value="Unassembled WGS sequence"/>
</dbReference>
<sequence length="297" mass="33967">MDGIINILKPPKMTSHDVVYVVRKTLNMKKVGHTGTLDPMAAGVLPVCLGKATRVSQYLMDDMKKYRCEMILGHNTDTLDRWGTVINSRPVTVGEEDIRKAFQQFRGEVLQIPPMYSALKQNGKKLYELAREGKTVDREARKIFIEEIDILRVAGDTILFDVVCSKGTYVRTLCEDIGNYLECGGYMSFLLRTGSGRFNLANAMTLETLQKVETEKIKSEYLFDVDYPLTHMSRIDVRTSSLKYLLNGNHIYRKNMVGNPQLIEDAMVRLYVDNRFIALGRVKRDSDLYIDIDRVFN</sequence>
<dbReference type="PANTHER" id="PTHR13767">
    <property type="entry name" value="TRNA-PSEUDOURIDINE SYNTHASE"/>
    <property type="match status" value="1"/>
</dbReference>
<dbReference type="SUPFAM" id="SSF55120">
    <property type="entry name" value="Pseudouridine synthase"/>
    <property type="match status" value="1"/>
</dbReference>
<dbReference type="PANTHER" id="PTHR13767:SF2">
    <property type="entry name" value="PSEUDOURIDYLATE SYNTHASE TRUB1"/>
    <property type="match status" value="1"/>
</dbReference>
<keyword evidence="3 5" id="KW-0819">tRNA processing</keyword>
<dbReference type="GO" id="GO:0160148">
    <property type="term" value="F:tRNA pseudouridine(55) synthase activity"/>
    <property type="evidence" value="ECO:0007669"/>
    <property type="project" value="UniProtKB-EC"/>
</dbReference>
<organism evidence="8 9">
    <name type="scientific">Anaerosolibacter carboniphilus</name>
    <dbReference type="NCBI Taxonomy" id="1417629"/>
    <lineage>
        <taxon>Bacteria</taxon>
        <taxon>Bacillati</taxon>
        <taxon>Bacillota</taxon>
        <taxon>Clostridia</taxon>
        <taxon>Peptostreptococcales</taxon>
        <taxon>Thermotaleaceae</taxon>
        <taxon>Anaerosolibacter</taxon>
    </lineage>
</organism>
<dbReference type="Pfam" id="PF01509">
    <property type="entry name" value="TruB_N"/>
    <property type="match status" value="1"/>
</dbReference>
<reference evidence="8 9" key="1">
    <citation type="submission" date="2020-08" db="EMBL/GenBank/DDBJ databases">
        <title>Genomic Encyclopedia of Type Strains, Phase IV (KMG-IV): sequencing the most valuable type-strain genomes for metagenomic binning, comparative biology and taxonomic classification.</title>
        <authorList>
            <person name="Goeker M."/>
        </authorList>
    </citation>
    <scope>NUCLEOTIDE SEQUENCE [LARGE SCALE GENOMIC DNA]</scope>
    <source>
        <strain evidence="8 9">DSM 103526</strain>
    </source>
</reference>
<dbReference type="EC" id="5.4.99.25" evidence="5"/>
<evidence type="ECO:0000256" key="4">
    <source>
        <dbReference type="ARBA" id="ARBA00023235"/>
    </source>
</evidence>
<name>A0A841L2E1_9FIRM</name>
<keyword evidence="9" id="KW-1185">Reference proteome</keyword>
<evidence type="ECO:0000256" key="2">
    <source>
        <dbReference type="ARBA" id="ARBA00005642"/>
    </source>
</evidence>
<dbReference type="GO" id="GO:0003723">
    <property type="term" value="F:RNA binding"/>
    <property type="evidence" value="ECO:0007669"/>
    <property type="project" value="InterPro"/>
</dbReference>
<comment type="catalytic activity">
    <reaction evidence="1 5">
        <text>uridine(55) in tRNA = pseudouridine(55) in tRNA</text>
        <dbReference type="Rhea" id="RHEA:42532"/>
        <dbReference type="Rhea" id="RHEA-COMP:10101"/>
        <dbReference type="Rhea" id="RHEA-COMP:10102"/>
        <dbReference type="ChEBI" id="CHEBI:65314"/>
        <dbReference type="ChEBI" id="CHEBI:65315"/>
        <dbReference type="EC" id="5.4.99.25"/>
    </reaction>
</comment>
<evidence type="ECO:0000256" key="1">
    <source>
        <dbReference type="ARBA" id="ARBA00000385"/>
    </source>
</evidence>
<comment type="similarity">
    <text evidence="2 5">Belongs to the pseudouridine synthase TruB family. Type 1 subfamily.</text>
</comment>
<evidence type="ECO:0000313" key="8">
    <source>
        <dbReference type="EMBL" id="MBB6216525.1"/>
    </source>
</evidence>
<evidence type="ECO:0000259" key="6">
    <source>
        <dbReference type="Pfam" id="PF01509"/>
    </source>
</evidence>
<proteinExistence type="inferred from homology"/>
<dbReference type="GO" id="GO:1990481">
    <property type="term" value="P:mRNA pseudouridine synthesis"/>
    <property type="evidence" value="ECO:0007669"/>
    <property type="project" value="TreeGrafter"/>
</dbReference>